<dbReference type="SUPFAM" id="SSF55298">
    <property type="entry name" value="YjgF-like"/>
    <property type="match status" value="1"/>
</dbReference>
<dbReference type="PANTHER" id="PTHR43760">
    <property type="entry name" value="ENDORIBONUCLEASE-RELATED"/>
    <property type="match status" value="1"/>
</dbReference>
<proteinExistence type="predicted"/>
<dbReference type="OrthoDB" id="9806350at2"/>
<dbReference type="InParanoid" id="Q01X11"/>
<gene>
    <name evidence="2" type="ordered locus">Acid_4845</name>
</gene>
<dbReference type="Pfam" id="PF14588">
    <property type="entry name" value="YjgF_endoribonc"/>
    <property type="match status" value="1"/>
</dbReference>
<dbReference type="KEGG" id="sus:Acid_4845"/>
<reference evidence="2" key="1">
    <citation type="submission" date="2006-10" db="EMBL/GenBank/DDBJ databases">
        <title>Complete sequence of Solibacter usitatus Ellin6076.</title>
        <authorList>
            <consortium name="US DOE Joint Genome Institute"/>
            <person name="Copeland A."/>
            <person name="Lucas S."/>
            <person name="Lapidus A."/>
            <person name="Barry K."/>
            <person name="Detter J.C."/>
            <person name="Glavina del Rio T."/>
            <person name="Hammon N."/>
            <person name="Israni S."/>
            <person name="Dalin E."/>
            <person name="Tice H."/>
            <person name="Pitluck S."/>
            <person name="Thompson L.S."/>
            <person name="Brettin T."/>
            <person name="Bruce D."/>
            <person name="Han C."/>
            <person name="Tapia R."/>
            <person name="Gilna P."/>
            <person name="Schmutz J."/>
            <person name="Larimer F."/>
            <person name="Land M."/>
            <person name="Hauser L."/>
            <person name="Kyrpides N."/>
            <person name="Mikhailova N."/>
            <person name="Janssen P.H."/>
            <person name="Kuske C.R."/>
            <person name="Richardson P."/>
        </authorList>
    </citation>
    <scope>NUCLEOTIDE SEQUENCE</scope>
    <source>
        <strain evidence="2">Ellin6076</strain>
    </source>
</reference>
<sequence length="158" mass="16740">MQEITGGADQRLKELGINLPAPPEPFGMYAEAVQTGALLFLSGMLPTEGRSATFIGRVGAELDVEAGRKAARLAAFNVLAVARQHLGSLDRVTRVVRLSVSVATSGDVRDQPRVADGASELLQEVFGKEKNPSRMVYGVASLPLGVPVELEVIFEVGP</sequence>
<evidence type="ECO:0000259" key="1">
    <source>
        <dbReference type="Pfam" id="PF14588"/>
    </source>
</evidence>
<accession>Q01X11</accession>
<dbReference type="PANTHER" id="PTHR43760:SF1">
    <property type="entry name" value="ENDORIBONUCLEASE L-PSP_CHORISMATE MUTASE-LIKE DOMAIN-CONTAINING PROTEIN"/>
    <property type="match status" value="1"/>
</dbReference>
<dbReference type="CDD" id="cd02199">
    <property type="entry name" value="YjgF_YER057c_UK114_like_1"/>
    <property type="match status" value="1"/>
</dbReference>
<dbReference type="InterPro" id="IPR013813">
    <property type="entry name" value="Endoribo_LPSP/chorism_mut-like"/>
</dbReference>
<dbReference type="eggNOG" id="COG0251">
    <property type="taxonomic scope" value="Bacteria"/>
</dbReference>
<feature type="domain" description="Endoribonuclease L-PSP/chorismate mutase-like" evidence="1">
    <location>
        <begin position="10"/>
        <end position="145"/>
    </location>
</feature>
<organism evidence="2">
    <name type="scientific">Solibacter usitatus (strain Ellin6076)</name>
    <dbReference type="NCBI Taxonomy" id="234267"/>
    <lineage>
        <taxon>Bacteria</taxon>
        <taxon>Pseudomonadati</taxon>
        <taxon>Acidobacteriota</taxon>
        <taxon>Terriglobia</taxon>
        <taxon>Bryobacterales</taxon>
        <taxon>Solibacteraceae</taxon>
        <taxon>Candidatus Solibacter</taxon>
    </lineage>
</organism>
<dbReference type="EMBL" id="CP000473">
    <property type="protein sequence ID" value="ABJ85804.1"/>
    <property type="molecule type" value="Genomic_DNA"/>
</dbReference>
<dbReference type="HOGENOM" id="CLU_104845_0_1_0"/>
<dbReference type="Gene3D" id="3.30.1330.40">
    <property type="entry name" value="RutC-like"/>
    <property type="match status" value="1"/>
</dbReference>
<dbReference type="AlphaFoldDB" id="Q01X11"/>
<name>Q01X11_SOLUE</name>
<dbReference type="STRING" id="234267.Acid_4845"/>
<evidence type="ECO:0000313" key="2">
    <source>
        <dbReference type="EMBL" id="ABJ85804.1"/>
    </source>
</evidence>
<protein>
    <submittedName>
        <fullName evidence="2">Endoribonuclease L-PSP</fullName>
    </submittedName>
</protein>
<dbReference type="InterPro" id="IPR035959">
    <property type="entry name" value="RutC-like_sf"/>
</dbReference>